<accession>A0A401FSA3</accession>
<evidence type="ECO:0000256" key="1">
    <source>
        <dbReference type="ARBA" id="ARBA00022741"/>
    </source>
</evidence>
<dbReference type="GO" id="GO:0006355">
    <property type="term" value="P:regulation of DNA-templated transcription"/>
    <property type="evidence" value="ECO:0007669"/>
    <property type="project" value="InterPro"/>
</dbReference>
<dbReference type="InterPro" id="IPR003593">
    <property type="entry name" value="AAA+_ATPase"/>
</dbReference>
<keyword evidence="8" id="KW-1185">Reference proteome</keyword>
<reference evidence="8" key="2">
    <citation type="submission" date="2019-01" db="EMBL/GenBank/DDBJ databases">
        <title>Genome sequence of Desulfonema ishimotonii strain Tokyo 01.</title>
        <authorList>
            <person name="Fukui M."/>
        </authorList>
    </citation>
    <scope>NUCLEOTIDE SEQUENCE [LARGE SCALE GENOMIC DNA]</scope>
    <source>
        <strain evidence="8">Tokyo 01</strain>
    </source>
</reference>
<proteinExistence type="predicted"/>
<feature type="domain" description="Sigma-54 factor interaction" evidence="5">
    <location>
        <begin position="137"/>
        <end position="366"/>
    </location>
</feature>
<dbReference type="Proteomes" id="UP000288096">
    <property type="component" value="Unassembled WGS sequence"/>
</dbReference>
<keyword evidence="1" id="KW-0547">Nucleotide-binding</keyword>
<dbReference type="PROSITE" id="PS50045">
    <property type="entry name" value="SIGMA54_INTERACT_4"/>
    <property type="match status" value="1"/>
</dbReference>
<dbReference type="InterPro" id="IPR035965">
    <property type="entry name" value="PAS-like_dom_sf"/>
</dbReference>
<dbReference type="FunFam" id="3.40.50.300:FF:000006">
    <property type="entry name" value="DNA-binding transcriptional regulator NtrC"/>
    <property type="match status" value="1"/>
</dbReference>
<dbReference type="InterPro" id="IPR058031">
    <property type="entry name" value="AAA_lid_NorR"/>
</dbReference>
<dbReference type="InterPro" id="IPR002078">
    <property type="entry name" value="Sigma_54_int"/>
</dbReference>
<dbReference type="InterPro" id="IPR027417">
    <property type="entry name" value="P-loop_NTPase"/>
</dbReference>
<dbReference type="PANTHER" id="PTHR32071:SF57">
    <property type="entry name" value="C4-DICARBOXYLATE TRANSPORT TRANSCRIPTIONAL REGULATORY PROTEIN DCTD"/>
    <property type="match status" value="1"/>
</dbReference>
<dbReference type="NCBIfam" id="TIGR00229">
    <property type="entry name" value="sensory_box"/>
    <property type="match status" value="1"/>
</dbReference>
<evidence type="ECO:0000259" key="6">
    <source>
        <dbReference type="PROSITE" id="PS50112"/>
    </source>
</evidence>
<dbReference type="Gene3D" id="1.10.10.60">
    <property type="entry name" value="Homeodomain-like"/>
    <property type="match status" value="1"/>
</dbReference>
<dbReference type="GO" id="GO:0005524">
    <property type="term" value="F:ATP binding"/>
    <property type="evidence" value="ECO:0007669"/>
    <property type="project" value="UniProtKB-KW"/>
</dbReference>
<dbReference type="Gene3D" id="1.10.8.60">
    <property type="match status" value="1"/>
</dbReference>
<dbReference type="PANTHER" id="PTHR32071">
    <property type="entry name" value="TRANSCRIPTIONAL REGULATORY PROTEIN"/>
    <property type="match status" value="1"/>
</dbReference>
<dbReference type="SUPFAM" id="SSF46689">
    <property type="entry name" value="Homeodomain-like"/>
    <property type="match status" value="1"/>
</dbReference>
<evidence type="ECO:0000313" key="8">
    <source>
        <dbReference type="Proteomes" id="UP000288096"/>
    </source>
</evidence>
<dbReference type="Pfam" id="PF25601">
    <property type="entry name" value="AAA_lid_14"/>
    <property type="match status" value="1"/>
</dbReference>
<keyword evidence="2" id="KW-0067">ATP-binding</keyword>
<dbReference type="OrthoDB" id="5413348at2"/>
<sequence length="456" mass="50790">MKENMEEKTRIILDCVADGVFTVNLDWKVTTFNRAAERITGIPAREAIGRHCWEVFKASICEQRCALRQAITTGKPAINQALFIVNAAGERIPVSISAAVLKDGSGEVIGGVETFRDLSVVEQLRKALSARHSFHDIISKNREMQRLFGMMELVAEGDTTVLIGGESGTGKELFARAIHALSPRKNSPMITVNCGALPDTLLESELFGYKAGAFTDARRDKPGRLALAGGGTLFLDEIGDLSPLLQVKLLRVLQEKTYDPLGGVRSEKADVRIVAATNRDLEGLVDQGKFRKDLYYRINVVRLSLPPLRERKEDVPLLADHFIRKFNCLGSREIHGLSPEALSALMACEFPGNVRELENIIEYATVVCREQYIRIEHLPPHLKPAACPAAPSPAQVHDGAMPTLQNVEKDFIFNMLRQNNWNRTRTAARLGIHPSTLWRKIRQLRLEIPKDGRFKA</sequence>
<dbReference type="SUPFAM" id="SSF52540">
    <property type="entry name" value="P-loop containing nucleoside triphosphate hydrolases"/>
    <property type="match status" value="1"/>
</dbReference>
<dbReference type="PROSITE" id="PS00675">
    <property type="entry name" value="SIGMA54_INTERACT_1"/>
    <property type="match status" value="1"/>
</dbReference>
<dbReference type="Pfam" id="PF13426">
    <property type="entry name" value="PAS_9"/>
    <property type="match status" value="1"/>
</dbReference>
<dbReference type="PROSITE" id="PS50112">
    <property type="entry name" value="PAS"/>
    <property type="match status" value="1"/>
</dbReference>
<dbReference type="PRINTS" id="PR01590">
    <property type="entry name" value="HTHFIS"/>
</dbReference>
<evidence type="ECO:0000256" key="3">
    <source>
        <dbReference type="ARBA" id="ARBA00023015"/>
    </source>
</evidence>
<name>A0A401FSA3_9BACT</name>
<organism evidence="7 8">
    <name type="scientific">Desulfonema ishimotonii</name>
    <dbReference type="NCBI Taxonomy" id="45657"/>
    <lineage>
        <taxon>Bacteria</taxon>
        <taxon>Pseudomonadati</taxon>
        <taxon>Thermodesulfobacteriota</taxon>
        <taxon>Desulfobacteria</taxon>
        <taxon>Desulfobacterales</taxon>
        <taxon>Desulfococcaceae</taxon>
        <taxon>Desulfonema</taxon>
    </lineage>
</organism>
<evidence type="ECO:0000259" key="5">
    <source>
        <dbReference type="PROSITE" id="PS50045"/>
    </source>
</evidence>
<dbReference type="SMART" id="SM00382">
    <property type="entry name" value="AAA"/>
    <property type="match status" value="1"/>
</dbReference>
<dbReference type="Gene3D" id="3.30.450.20">
    <property type="entry name" value="PAS domain"/>
    <property type="match status" value="1"/>
</dbReference>
<dbReference type="EMBL" id="BEXT01000001">
    <property type="protein sequence ID" value="GBC59852.1"/>
    <property type="molecule type" value="Genomic_DNA"/>
</dbReference>
<dbReference type="InterPro" id="IPR025944">
    <property type="entry name" value="Sigma_54_int_dom_CS"/>
</dbReference>
<dbReference type="InterPro" id="IPR000014">
    <property type="entry name" value="PAS"/>
</dbReference>
<dbReference type="AlphaFoldDB" id="A0A401FSA3"/>
<dbReference type="SUPFAM" id="SSF55785">
    <property type="entry name" value="PYP-like sensor domain (PAS domain)"/>
    <property type="match status" value="1"/>
</dbReference>
<feature type="domain" description="PAS" evidence="6">
    <location>
        <begin position="5"/>
        <end position="50"/>
    </location>
</feature>
<evidence type="ECO:0000256" key="2">
    <source>
        <dbReference type="ARBA" id="ARBA00022840"/>
    </source>
</evidence>
<keyword evidence="4" id="KW-0804">Transcription</keyword>
<evidence type="ECO:0000256" key="4">
    <source>
        <dbReference type="ARBA" id="ARBA00023163"/>
    </source>
</evidence>
<dbReference type="Gene3D" id="3.40.50.300">
    <property type="entry name" value="P-loop containing nucleotide triphosphate hydrolases"/>
    <property type="match status" value="1"/>
</dbReference>
<dbReference type="GO" id="GO:0043565">
    <property type="term" value="F:sequence-specific DNA binding"/>
    <property type="evidence" value="ECO:0007669"/>
    <property type="project" value="InterPro"/>
</dbReference>
<dbReference type="PROSITE" id="PS00688">
    <property type="entry name" value="SIGMA54_INTERACT_3"/>
    <property type="match status" value="1"/>
</dbReference>
<keyword evidence="3" id="KW-0805">Transcription regulation</keyword>
<dbReference type="InterPro" id="IPR025662">
    <property type="entry name" value="Sigma_54_int_dom_ATP-bd_1"/>
</dbReference>
<dbReference type="CDD" id="cd00009">
    <property type="entry name" value="AAA"/>
    <property type="match status" value="1"/>
</dbReference>
<dbReference type="CDD" id="cd00130">
    <property type="entry name" value="PAS"/>
    <property type="match status" value="1"/>
</dbReference>
<dbReference type="Pfam" id="PF02954">
    <property type="entry name" value="HTH_8"/>
    <property type="match status" value="1"/>
</dbReference>
<protein>
    <submittedName>
        <fullName evidence="7">Fis family transcriptional regulator</fullName>
    </submittedName>
</protein>
<dbReference type="SMART" id="SM00091">
    <property type="entry name" value="PAS"/>
    <property type="match status" value="1"/>
</dbReference>
<comment type="caution">
    <text evidence="7">The sequence shown here is derived from an EMBL/GenBank/DDBJ whole genome shotgun (WGS) entry which is preliminary data.</text>
</comment>
<gene>
    <name evidence="7" type="ORF">DENIS_0793</name>
</gene>
<dbReference type="InterPro" id="IPR002197">
    <property type="entry name" value="HTH_Fis"/>
</dbReference>
<reference evidence="8" key="1">
    <citation type="submission" date="2017-11" db="EMBL/GenBank/DDBJ databases">
        <authorList>
            <person name="Watanabe M."/>
            <person name="Kojima H."/>
        </authorList>
    </citation>
    <scope>NUCLEOTIDE SEQUENCE [LARGE SCALE GENOMIC DNA]</scope>
    <source>
        <strain evidence="8">Tokyo 01</strain>
    </source>
</reference>
<evidence type="ECO:0000313" key="7">
    <source>
        <dbReference type="EMBL" id="GBC59852.1"/>
    </source>
</evidence>
<dbReference type="Pfam" id="PF00158">
    <property type="entry name" value="Sigma54_activat"/>
    <property type="match status" value="1"/>
</dbReference>
<dbReference type="InterPro" id="IPR009057">
    <property type="entry name" value="Homeodomain-like_sf"/>
</dbReference>